<organism evidence="2 3">
    <name type="scientific">Plutella xylostella</name>
    <name type="common">Diamondback moth</name>
    <name type="synonym">Plutella maculipennis</name>
    <dbReference type="NCBI Taxonomy" id="51655"/>
    <lineage>
        <taxon>Eukaryota</taxon>
        <taxon>Metazoa</taxon>
        <taxon>Ecdysozoa</taxon>
        <taxon>Arthropoda</taxon>
        <taxon>Hexapoda</taxon>
        <taxon>Insecta</taxon>
        <taxon>Pterygota</taxon>
        <taxon>Neoptera</taxon>
        <taxon>Endopterygota</taxon>
        <taxon>Lepidoptera</taxon>
        <taxon>Glossata</taxon>
        <taxon>Ditrysia</taxon>
        <taxon>Yponomeutoidea</taxon>
        <taxon>Plutellidae</taxon>
        <taxon>Plutella</taxon>
    </lineage>
</organism>
<dbReference type="Pfam" id="PF00078">
    <property type="entry name" value="RVT_1"/>
    <property type="match status" value="1"/>
</dbReference>
<name>A0ABQ7Q3S0_PLUXY</name>
<dbReference type="InterPro" id="IPR000477">
    <property type="entry name" value="RT_dom"/>
</dbReference>
<reference evidence="2 3" key="1">
    <citation type="submission" date="2021-06" db="EMBL/GenBank/DDBJ databases">
        <title>A haploid diamondback moth (Plutella xylostella L.) genome assembly resolves 31 chromosomes and identifies a diamide resistance mutation.</title>
        <authorList>
            <person name="Ward C.M."/>
            <person name="Perry K.D."/>
            <person name="Baker G."/>
            <person name="Powis K."/>
            <person name="Heckel D.G."/>
            <person name="Baxter S.W."/>
        </authorList>
    </citation>
    <scope>NUCLEOTIDE SEQUENCE [LARGE SCALE GENOMIC DNA]</scope>
    <source>
        <strain evidence="2 3">LV</strain>
        <tissue evidence="2">Single pupa</tissue>
    </source>
</reference>
<comment type="caution">
    <text evidence="2">The sequence shown here is derived from an EMBL/GenBank/DDBJ whole genome shotgun (WGS) entry which is preliminary data.</text>
</comment>
<sequence>MTNKISYMCSQRNKLLKIWKEDESILKNRLLYNIYRNKTNKYINKVKNNYYKKEIDKNFKNPKKQWEIINKLCGKVIKSIDEIIINSFKNIDTLNLVNNFAIEFQNNVKKICCYCDKPLLNAQSYSNQPDITMRLKKANNDIIFSIIRHMNDKKSPGIDGIRMKDLKCINSQITPLITHLINSCIVYSQFPDKLKVGCIRPVYKKGAKNEINNYRPITILPCIEKIIERYLGNELNKFIITNQIINKKQFGFQKHKNTSQLLSQFTNEINQHMNDRCHVLAIFIDFSKAFETLNYTTLFSKLQQNGIQGPFLDLLKNYHTNRFTVVNINGAYSQKIPTEEGVAQGSITGPTEYLLYVNDMSNIFTEGTVYQFADDTCLITAHKDISIAQIQLQHNYNQLCKWAHDVGLIINAQKTKLLHIHSPHLHTTFTPHISSHTHQCFHSDSYNATCNCDRLELVKQHTYLGLIIDKNFSWKPHIEHLSNKLRALMSRLQILKFKLPFNILRTLYLSLADSIISYC</sequence>
<protein>
    <recommendedName>
        <fullName evidence="1">Reverse transcriptase domain-containing protein</fullName>
    </recommendedName>
</protein>
<evidence type="ECO:0000313" key="2">
    <source>
        <dbReference type="EMBL" id="KAG7299374.1"/>
    </source>
</evidence>
<gene>
    <name evidence="2" type="ORF">JYU34_016314</name>
</gene>
<dbReference type="EMBL" id="JAHIBW010000022">
    <property type="protein sequence ID" value="KAG7299374.1"/>
    <property type="molecule type" value="Genomic_DNA"/>
</dbReference>
<dbReference type="InterPro" id="IPR043502">
    <property type="entry name" value="DNA/RNA_pol_sf"/>
</dbReference>
<accession>A0ABQ7Q3S0</accession>
<keyword evidence="3" id="KW-1185">Reference proteome</keyword>
<evidence type="ECO:0000313" key="3">
    <source>
        <dbReference type="Proteomes" id="UP000823941"/>
    </source>
</evidence>
<dbReference type="PANTHER" id="PTHR33332">
    <property type="entry name" value="REVERSE TRANSCRIPTASE DOMAIN-CONTAINING PROTEIN"/>
    <property type="match status" value="1"/>
</dbReference>
<dbReference type="Proteomes" id="UP000823941">
    <property type="component" value="Chromosome 22"/>
</dbReference>
<dbReference type="SUPFAM" id="SSF56672">
    <property type="entry name" value="DNA/RNA polymerases"/>
    <property type="match status" value="1"/>
</dbReference>
<evidence type="ECO:0000259" key="1">
    <source>
        <dbReference type="PROSITE" id="PS50878"/>
    </source>
</evidence>
<dbReference type="CDD" id="cd01650">
    <property type="entry name" value="RT_nLTR_like"/>
    <property type="match status" value="1"/>
</dbReference>
<dbReference type="PROSITE" id="PS50878">
    <property type="entry name" value="RT_POL"/>
    <property type="match status" value="1"/>
</dbReference>
<feature type="domain" description="Reverse transcriptase" evidence="1">
    <location>
        <begin position="183"/>
        <end position="468"/>
    </location>
</feature>
<proteinExistence type="predicted"/>